<dbReference type="AlphaFoldDB" id="A0A1B9DTX3"/>
<comment type="caution">
    <text evidence="3">The sequence shown here is derived from an EMBL/GenBank/DDBJ whole genome shotgun (WGS) entry which is preliminary data.</text>
</comment>
<keyword evidence="6" id="KW-1185">Reference proteome</keyword>
<dbReference type="Gene3D" id="3.80.10.10">
    <property type="entry name" value="Ribonuclease Inhibitor"/>
    <property type="match status" value="1"/>
</dbReference>
<dbReference type="Proteomes" id="UP000182367">
    <property type="component" value="Unassembled WGS sequence"/>
</dbReference>
<evidence type="ECO:0000313" key="3">
    <source>
        <dbReference type="EMBL" id="OCB73153.1"/>
    </source>
</evidence>
<reference evidence="2 7" key="4">
    <citation type="submission" date="2019-07" db="EMBL/GenBank/DDBJ databases">
        <title>Whole genome shotgun sequence of Flavobacterium glycines NBRC 105008.</title>
        <authorList>
            <person name="Hosoyama A."/>
            <person name="Uohara A."/>
            <person name="Ohji S."/>
            <person name="Ichikawa N."/>
        </authorList>
    </citation>
    <scope>NUCLEOTIDE SEQUENCE [LARGE SCALE GENOMIC DNA]</scope>
    <source>
        <strain evidence="2 7">NBRC 105008</strain>
    </source>
</reference>
<dbReference type="RefSeq" id="WP_066325319.1">
    <property type="nucleotide sequence ID" value="NZ_BJVF01000011.1"/>
</dbReference>
<dbReference type="Proteomes" id="UP000321579">
    <property type="component" value="Unassembled WGS sequence"/>
</dbReference>
<evidence type="ECO:0000313" key="6">
    <source>
        <dbReference type="Proteomes" id="UP000182367"/>
    </source>
</evidence>
<dbReference type="SUPFAM" id="SSF52058">
    <property type="entry name" value="L domain-like"/>
    <property type="match status" value="1"/>
</dbReference>
<organism evidence="3 5">
    <name type="scientific">Flavobacterium glycines</name>
    <dbReference type="NCBI Taxonomy" id="551990"/>
    <lineage>
        <taxon>Bacteria</taxon>
        <taxon>Pseudomonadati</taxon>
        <taxon>Bacteroidota</taxon>
        <taxon>Flavobacteriia</taxon>
        <taxon>Flavobacteriales</taxon>
        <taxon>Flavobacteriaceae</taxon>
        <taxon>Flavobacterium</taxon>
    </lineage>
</organism>
<dbReference type="STRING" id="551990.SAMN05192550_3243"/>
<proteinExistence type="predicted"/>
<reference evidence="4 6" key="3">
    <citation type="submission" date="2016-10" db="EMBL/GenBank/DDBJ databases">
        <authorList>
            <person name="Varghese N."/>
            <person name="Submissions S."/>
        </authorList>
    </citation>
    <scope>NUCLEOTIDE SEQUENCE [LARGE SCALE GENOMIC DNA]</scope>
    <source>
        <strain evidence="4 6">Gm-149</strain>
    </source>
</reference>
<keyword evidence="1" id="KW-0812">Transmembrane</keyword>
<protein>
    <submittedName>
        <fullName evidence="3">Uncharacterized protein</fullName>
    </submittedName>
</protein>
<gene>
    <name evidence="3" type="ORF">FBGL_03695</name>
    <name evidence="2" type="ORF">FGL01_30440</name>
    <name evidence="4" type="ORF">SAMN05192550_3243</name>
</gene>
<reference evidence="3" key="2">
    <citation type="submission" date="2016-03" db="EMBL/GenBank/DDBJ databases">
        <authorList>
            <person name="Ploux O."/>
        </authorList>
    </citation>
    <scope>NUCLEOTIDE SEQUENCE</scope>
    <source>
        <strain evidence="3">NBRC 105008</strain>
    </source>
</reference>
<sequence length="458" mass="51735">MKTFKEQGSNNLKRISWPIILFMTLLFLLLAWLANYYKNEQQYVVVKSYGKGAIINLSKNYNTISFPSTSNKFGAVLAENGDLLEFNSIPILYSNPEIDSIKINYSKDSIIYVNGKLNSLLINKKVNLLSWFQKMKSSEIDNLATIIINDKIPGNYLGYLKEIASQKPNINLVFENYNNENNIEDYLQHAAFFSPHFIKISLNQKQLNLLKNFNSIECLYLNLSDSVITKPLPKIIGLKQCIINGNNLKSLDKSFFVENPQLEKISLFGCLNDYSALRPLKKLTEIVLTNSDCKADLSPIKDKLSQLSIILLSGTFSSIDLLANYHNIKWLGLPENTTQTQLNTFCSQLKNLQILQINGNDSIKNLEPLKELTNLRGLVIEDSVSNLKSLNNLKSLRYLSLSEKNMKDSLSIQKLKISLPGCIIVPNSGACMGSGWLLLLIPLVLIFSLIIIKKSQKH</sequence>
<evidence type="ECO:0000313" key="4">
    <source>
        <dbReference type="EMBL" id="SDK05735.1"/>
    </source>
</evidence>
<reference evidence="5" key="1">
    <citation type="submission" date="2016-03" db="EMBL/GenBank/DDBJ databases">
        <title>Draft genome sequence of Paenibacillus glacialis DSM 22343.</title>
        <authorList>
            <person name="Shin S.-K."/>
            <person name="Yi H."/>
        </authorList>
    </citation>
    <scope>NUCLEOTIDE SEQUENCE [LARGE SCALE GENOMIC DNA]</scope>
    <source>
        <strain evidence="5">NBRC 105008</strain>
    </source>
</reference>
<dbReference type="InterPro" id="IPR032675">
    <property type="entry name" value="LRR_dom_sf"/>
</dbReference>
<dbReference type="OrthoDB" id="1301717at2"/>
<feature type="transmembrane region" description="Helical" evidence="1">
    <location>
        <begin position="433"/>
        <end position="452"/>
    </location>
</feature>
<keyword evidence="1" id="KW-0472">Membrane</keyword>
<evidence type="ECO:0000313" key="2">
    <source>
        <dbReference type="EMBL" id="GEL12305.1"/>
    </source>
</evidence>
<dbReference type="EMBL" id="BJVF01000011">
    <property type="protein sequence ID" value="GEL12305.1"/>
    <property type="molecule type" value="Genomic_DNA"/>
</dbReference>
<feature type="transmembrane region" description="Helical" evidence="1">
    <location>
        <begin position="15"/>
        <end position="34"/>
    </location>
</feature>
<dbReference type="EMBL" id="FNEO01000011">
    <property type="protein sequence ID" value="SDK05735.1"/>
    <property type="molecule type" value="Genomic_DNA"/>
</dbReference>
<dbReference type="EMBL" id="LVEO01000006">
    <property type="protein sequence ID" value="OCB73153.1"/>
    <property type="molecule type" value="Genomic_DNA"/>
</dbReference>
<accession>A0A1B9DTX3</accession>
<evidence type="ECO:0000313" key="5">
    <source>
        <dbReference type="Proteomes" id="UP000093226"/>
    </source>
</evidence>
<keyword evidence="1" id="KW-1133">Transmembrane helix</keyword>
<name>A0A1B9DTX3_9FLAO</name>
<dbReference type="Proteomes" id="UP000093226">
    <property type="component" value="Unassembled WGS sequence"/>
</dbReference>
<evidence type="ECO:0000256" key="1">
    <source>
        <dbReference type="SAM" id="Phobius"/>
    </source>
</evidence>
<evidence type="ECO:0000313" key="7">
    <source>
        <dbReference type="Proteomes" id="UP000321579"/>
    </source>
</evidence>